<dbReference type="Proteomes" id="UP000464378">
    <property type="component" value="Chromosome"/>
</dbReference>
<proteinExistence type="predicted"/>
<accession>A0A6C2YGI3</accession>
<sequence length="41" mass="4293">MKTIPKRGKADGSVRNSARPIGLGDGLRIGLHMVSGGGFRE</sequence>
<reference evidence="2" key="1">
    <citation type="submission" date="2019-04" db="EMBL/GenBank/DDBJ databases">
        <authorList>
            <consortium name="Science for Life Laboratories"/>
        </authorList>
    </citation>
    <scope>NUCLEOTIDE SEQUENCE</scope>
    <source>
        <strain evidence="2">MBLW1</strain>
    </source>
</reference>
<dbReference type="EMBL" id="LR593887">
    <property type="protein sequence ID" value="VTR96678.1"/>
    <property type="molecule type" value="Genomic_DNA"/>
</dbReference>
<dbReference type="InParanoid" id="A0A6C2YGI3"/>
<protein>
    <submittedName>
        <fullName evidence="2">Uncharacterized protein</fullName>
    </submittedName>
</protein>
<name>A0A6C2YGI3_9BACT</name>
<keyword evidence="3" id="KW-1185">Reference proteome</keyword>
<dbReference type="EMBL" id="LR586016">
    <property type="protein sequence ID" value="VIP00630.1"/>
    <property type="molecule type" value="Genomic_DNA"/>
</dbReference>
<feature type="region of interest" description="Disordered" evidence="1">
    <location>
        <begin position="1"/>
        <end position="23"/>
    </location>
</feature>
<dbReference type="KEGG" id="tim:GMBLW1_33300"/>
<organism evidence="2">
    <name type="scientific">Tuwongella immobilis</name>
    <dbReference type="NCBI Taxonomy" id="692036"/>
    <lineage>
        <taxon>Bacteria</taxon>
        <taxon>Pseudomonadati</taxon>
        <taxon>Planctomycetota</taxon>
        <taxon>Planctomycetia</taxon>
        <taxon>Gemmatales</taxon>
        <taxon>Gemmataceae</taxon>
        <taxon>Tuwongella</taxon>
    </lineage>
</organism>
<dbReference type="AlphaFoldDB" id="A0A6C2YGI3"/>
<evidence type="ECO:0000313" key="3">
    <source>
        <dbReference type="Proteomes" id="UP000464378"/>
    </source>
</evidence>
<gene>
    <name evidence="2" type="ORF">GMBLW1_33300</name>
</gene>
<evidence type="ECO:0000313" key="2">
    <source>
        <dbReference type="EMBL" id="VIP00630.1"/>
    </source>
</evidence>
<evidence type="ECO:0000256" key="1">
    <source>
        <dbReference type="SAM" id="MobiDB-lite"/>
    </source>
</evidence>